<sequence length="102" mass="11066">MSGGQRQMLAIGRGLMSEPKMLLIDEPSLGLSPLLAQQVLDLIVEINRQGTTILLVEQNARKSLSIADYAYVLQKGKLVNEGTGKELLNNPAIQEAYLGGRC</sequence>
<dbReference type="Proteomes" id="UP000657177">
    <property type="component" value="Unassembled WGS sequence"/>
</dbReference>
<evidence type="ECO:0000313" key="6">
    <source>
        <dbReference type="Proteomes" id="UP000657177"/>
    </source>
</evidence>
<name>A0A8J6I2E2_9FIRM</name>
<evidence type="ECO:0000256" key="2">
    <source>
        <dbReference type="ARBA" id="ARBA00022448"/>
    </source>
</evidence>
<dbReference type="SUPFAM" id="SSF52540">
    <property type="entry name" value="P-loop containing nucleoside triphosphate hydrolases"/>
    <property type="match status" value="1"/>
</dbReference>
<feature type="domain" description="ABC transporter" evidence="4">
    <location>
        <begin position="1"/>
        <end position="28"/>
    </location>
</feature>
<dbReference type="GO" id="GO:0015658">
    <property type="term" value="F:branched-chain amino acid transmembrane transporter activity"/>
    <property type="evidence" value="ECO:0007669"/>
    <property type="project" value="TreeGrafter"/>
</dbReference>
<protein>
    <submittedName>
        <fullName evidence="5">ATP-binding cassette domain-containing protein</fullName>
    </submittedName>
</protein>
<keyword evidence="5" id="KW-0547">Nucleotide-binding</keyword>
<dbReference type="GO" id="GO:0016887">
    <property type="term" value="F:ATP hydrolysis activity"/>
    <property type="evidence" value="ECO:0007669"/>
    <property type="project" value="InterPro"/>
</dbReference>
<evidence type="ECO:0000259" key="4">
    <source>
        <dbReference type="Pfam" id="PF00005"/>
    </source>
</evidence>
<dbReference type="Gene3D" id="3.40.50.300">
    <property type="entry name" value="P-loop containing nucleotide triphosphate hydrolases"/>
    <property type="match status" value="1"/>
</dbReference>
<keyword evidence="6" id="KW-1185">Reference proteome</keyword>
<evidence type="ECO:0000256" key="1">
    <source>
        <dbReference type="ARBA" id="ARBA00005417"/>
    </source>
</evidence>
<dbReference type="GO" id="GO:0005524">
    <property type="term" value="F:ATP binding"/>
    <property type="evidence" value="ECO:0007669"/>
    <property type="project" value="UniProtKB-KW"/>
</dbReference>
<keyword evidence="3" id="KW-0029">Amino-acid transport</keyword>
<dbReference type="PANTHER" id="PTHR43820">
    <property type="entry name" value="HIGH-AFFINITY BRANCHED-CHAIN AMINO ACID TRANSPORT ATP-BINDING PROTEIN LIVF"/>
    <property type="match status" value="1"/>
</dbReference>
<dbReference type="PANTHER" id="PTHR43820:SF4">
    <property type="entry name" value="HIGH-AFFINITY BRANCHED-CHAIN AMINO ACID TRANSPORT ATP-BINDING PROTEIN LIVF"/>
    <property type="match status" value="1"/>
</dbReference>
<proteinExistence type="inferred from homology"/>
<dbReference type="EMBL" id="JAAKDE010000015">
    <property type="protein sequence ID" value="MBA2133449.1"/>
    <property type="molecule type" value="Genomic_DNA"/>
</dbReference>
<keyword evidence="5" id="KW-0067">ATP-binding</keyword>
<dbReference type="GO" id="GO:0015807">
    <property type="term" value="P:L-amino acid transport"/>
    <property type="evidence" value="ECO:0007669"/>
    <property type="project" value="TreeGrafter"/>
</dbReference>
<gene>
    <name evidence="5" type="ORF">G5B42_07835</name>
</gene>
<evidence type="ECO:0000313" key="5">
    <source>
        <dbReference type="EMBL" id="MBA2133449.1"/>
    </source>
</evidence>
<reference evidence="5" key="1">
    <citation type="submission" date="2020-06" db="EMBL/GenBank/DDBJ databases">
        <title>Novel chitinolytic bacterium.</title>
        <authorList>
            <person name="Ungkulpasvich U."/>
            <person name="Kosugi A."/>
            <person name="Uke A."/>
        </authorList>
    </citation>
    <scope>NUCLEOTIDE SEQUENCE</scope>
    <source>
        <strain evidence="5">UUS1-1</strain>
    </source>
</reference>
<dbReference type="InterPro" id="IPR027417">
    <property type="entry name" value="P-loop_NTPase"/>
</dbReference>
<accession>A0A8J6I2E2</accession>
<dbReference type="AlphaFoldDB" id="A0A8J6I2E2"/>
<evidence type="ECO:0000256" key="3">
    <source>
        <dbReference type="ARBA" id="ARBA00022970"/>
    </source>
</evidence>
<organism evidence="5 6">
    <name type="scientific">Capillibacterium thermochitinicola</name>
    <dbReference type="NCBI Taxonomy" id="2699427"/>
    <lineage>
        <taxon>Bacteria</taxon>
        <taxon>Bacillati</taxon>
        <taxon>Bacillota</taxon>
        <taxon>Capillibacterium</taxon>
    </lineage>
</organism>
<keyword evidence="2" id="KW-0813">Transport</keyword>
<comment type="caution">
    <text evidence="5">The sequence shown here is derived from an EMBL/GenBank/DDBJ whole genome shotgun (WGS) entry which is preliminary data.</text>
</comment>
<dbReference type="InterPro" id="IPR052156">
    <property type="entry name" value="BCAA_Transport_ATP-bd_LivF"/>
</dbReference>
<dbReference type="InterPro" id="IPR003439">
    <property type="entry name" value="ABC_transporter-like_ATP-bd"/>
</dbReference>
<comment type="similarity">
    <text evidence="1">Belongs to the ABC transporter superfamily.</text>
</comment>
<dbReference type="Pfam" id="PF00005">
    <property type="entry name" value="ABC_tran"/>
    <property type="match status" value="1"/>
</dbReference>